<dbReference type="Proteomes" id="UP001253545">
    <property type="component" value="Unassembled WGS sequence"/>
</dbReference>
<protein>
    <submittedName>
        <fullName evidence="3">EAL domain-containing protein</fullName>
    </submittedName>
</protein>
<dbReference type="Gene3D" id="3.20.20.450">
    <property type="entry name" value="EAL domain"/>
    <property type="match status" value="1"/>
</dbReference>
<dbReference type="SUPFAM" id="SSF55073">
    <property type="entry name" value="Nucleotide cyclase"/>
    <property type="match status" value="1"/>
</dbReference>
<evidence type="ECO:0000313" key="3">
    <source>
        <dbReference type="EMBL" id="MDT0594066.1"/>
    </source>
</evidence>
<dbReference type="InterPro" id="IPR001633">
    <property type="entry name" value="EAL_dom"/>
</dbReference>
<feature type="domain" description="GGDEF" evidence="2">
    <location>
        <begin position="1150"/>
        <end position="1283"/>
    </location>
</feature>
<dbReference type="RefSeq" id="WP_311367553.1">
    <property type="nucleotide sequence ID" value="NZ_JAVRHX010000001.1"/>
</dbReference>
<dbReference type="InterPro" id="IPR029787">
    <property type="entry name" value="Nucleotide_cyclase"/>
</dbReference>
<dbReference type="InterPro" id="IPR000160">
    <property type="entry name" value="GGDEF_dom"/>
</dbReference>
<dbReference type="CDD" id="cd01949">
    <property type="entry name" value="GGDEF"/>
    <property type="match status" value="1"/>
</dbReference>
<dbReference type="InterPro" id="IPR052155">
    <property type="entry name" value="Biofilm_reg_signaling"/>
</dbReference>
<dbReference type="SUPFAM" id="SSF101898">
    <property type="entry name" value="NHL repeat"/>
    <property type="match status" value="1"/>
</dbReference>
<dbReference type="InterPro" id="IPR015943">
    <property type="entry name" value="WD40/YVTN_repeat-like_dom_sf"/>
</dbReference>
<dbReference type="Gene3D" id="3.30.70.270">
    <property type="match status" value="1"/>
</dbReference>
<sequence length="1571" mass="177832">MYGIKKYDLSIKNYKSFSGFWCSLNCYLIPKITMVLLFALSLSVTHAQVMNGAAIQSPRLMYIDTDQGLDQNTIHDILVDKQGFVWIGTEEGLNRFDGTKVLQVNDIHNHIVNSSIYHIFEHSSGRLILSTSNRGVVSLDLQHKTIDTLLAVDSKLAPSWFQDSSSMFEADNGDIIVGLNEGVYRYSFKTKSAVLLFELSIAQINQGFSIRSIYQHKQVLYIGTTNGLFGFNVNSGETFTIFSPGPKGADTANVKLLKSFDKETLFVGTVQGLHAFNLAELDKYITQSWGDISYQTINDIRNIWDMIKINEKLYFASDIGLYSIEGDSYQTSFLFRAIKNYEALSSSDILNLSVDKAGSLWFGTEYSGAMKWSPNSQRFKNINNSIFTPENKRLSNNVVWSIYQYDANSLFIGTNNGLNRYDLTSGNIKQYYKTSPNLAKFSASEISQINSSETGYLWLITGDGLRKFDIENNQFVSFDFNNKAINELFTEFIYSFVPINNNVYWVLTDNGAFYVDVKNSELKKIDLQSYNIAVADTYKFLGVDTKSKMMLLASAAQLWGINTETLTLTLLHSIKAEGTRRSIYPGSFARDNEGSFWLSYPGNGLYKLNGNSFTTLAKYTNEKYLPTHLIYDLKFDNDGLLWFSSHSGLHRFDTKNLNVQSFGFANGLATSEFNEGAIEVLSDGSLVYGANLGFTMFHPSELSEQIPEITSPSITEIQLASRSLNMPLTLLNDMTINLNYDDVGLTLYFSTLSSTTNASKKYRYRIVSGNKISNYPNLSEGKLLLPTLSSGKHTIEIYPAGVSNEMAVASLHLNIAHPQFLSPFAYFVYAFSAVSICIVWYWRRRKITHLINNANLQIKQNNKILTNALKVNNAHAWEWDAQTNILKGKRPENVLENNGTNKQSLPPNTTLDKFIEHIYEPDRQDYIKAWNLFIAVKQASFDHTYRVMSGQNTIKWYRDLSNKQMSADNTKLLSVAGTTSEVTNIITNQNRLKQFGNVFEHTRDWVLIFDSNKTLVASNQAFRKAFNLIDKNNRFKHSEASVIENQELFYKTLKKLSSMQAGDKIKMEHVVKIGSKKLSLLTNINAIASELNPSEVDSYLIVSTDITEQVASNNALQQMKNFDKLTGLMNKHLFLERLQQSIEYAATHDDVLALLYIDLNSFKQTNNNIGLDAGDDILQEVGKRLVAFFGAKTVIARLVGDEFVVVLENVNTRDEIDEIANNLLKDVESIITLKNISTTVSANIGIAVLDEACHSAETLLFRAHLALNQSKITGNKRYSFYTDSMNQEFQTQSSLFTNINLATKNKQFINYYQPIIDMHNGKTIGFEVLLRWPLFSKDKPLKPSDFLAIAESVGCINNITNQSIEDALTDLAKWQESGFDGYISLNMTEQHILGFDFAALSKLQTKLKIPNKFIKFEINEDLCINNKESVEHFVKDSHQLGYEIALDDFGKTYSSYKFIKDINFDSLITDRQIIHDMSFQFDARAMASVIYTAAERKAMVLRTKGIETVDQLDFAMQNKSLYVQGFLFSHPLTFIESMDFLFIDWLKCIEIKKNADHKKKAPVIKLPKAPK</sequence>
<proteinExistence type="predicted"/>
<dbReference type="SUPFAM" id="SSF50998">
    <property type="entry name" value="Quinoprotein alcohol dehydrogenase-like"/>
    <property type="match status" value="1"/>
</dbReference>
<dbReference type="InterPro" id="IPR011047">
    <property type="entry name" value="Quinoprotein_ADH-like_sf"/>
</dbReference>
<dbReference type="PROSITE" id="PS50883">
    <property type="entry name" value="EAL"/>
    <property type="match status" value="1"/>
</dbReference>
<dbReference type="SMART" id="SM00267">
    <property type="entry name" value="GGDEF"/>
    <property type="match status" value="1"/>
</dbReference>
<organism evidence="3 4">
    <name type="scientific">Glaciecola petra</name>
    <dbReference type="NCBI Taxonomy" id="3075602"/>
    <lineage>
        <taxon>Bacteria</taxon>
        <taxon>Pseudomonadati</taxon>
        <taxon>Pseudomonadota</taxon>
        <taxon>Gammaproteobacteria</taxon>
        <taxon>Alteromonadales</taxon>
        <taxon>Alteromonadaceae</taxon>
        <taxon>Glaciecola</taxon>
    </lineage>
</organism>
<dbReference type="CDD" id="cd01948">
    <property type="entry name" value="EAL"/>
    <property type="match status" value="1"/>
</dbReference>
<dbReference type="Pfam" id="PF00990">
    <property type="entry name" value="GGDEF"/>
    <property type="match status" value="1"/>
</dbReference>
<dbReference type="SMART" id="SM00052">
    <property type="entry name" value="EAL"/>
    <property type="match status" value="1"/>
</dbReference>
<dbReference type="InterPro" id="IPR035919">
    <property type="entry name" value="EAL_sf"/>
</dbReference>
<dbReference type="Pfam" id="PF07494">
    <property type="entry name" value="Reg_prop"/>
    <property type="match status" value="1"/>
</dbReference>
<dbReference type="EMBL" id="JAVRHX010000001">
    <property type="protein sequence ID" value="MDT0594066.1"/>
    <property type="molecule type" value="Genomic_DNA"/>
</dbReference>
<accession>A0ABU2ZNR8</accession>
<gene>
    <name evidence="3" type="ORF">RM552_04335</name>
</gene>
<reference evidence="3 4" key="1">
    <citation type="submission" date="2023-09" db="EMBL/GenBank/DDBJ databases">
        <authorList>
            <person name="Rey-Velasco X."/>
        </authorList>
    </citation>
    <scope>NUCLEOTIDE SEQUENCE [LARGE SCALE GENOMIC DNA]</scope>
    <source>
        <strain evidence="3 4">P117</strain>
    </source>
</reference>
<dbReference type="NCBIfam" id="TIGR00254">
    <property type="entry name" value="GGDEF"/>
    <property type="match status" value="1"/>
</dbReference>
<evidence type="ECO:0000259" key="1">
    <source>
        <dbReference type="PROSITE" id="PS50883"/>
    </source>
</evidence>
<dbReference type="Gene3D" id="2.130.10.10">
    <property type="entry name" value="YVTN repeat-like/Quinoprotein amine dehydrogenase"/>
    <property type="match status" value="2"/>
</dbReference>
<dbReference type="PANTHER" id="PTHR44757">
    <property type="entry name" value="DIGUANYLATE CYCLASE DGCP"/>
    <property type="match status" value="1"/>
</dbReference>
<dbReference type="Gene3D" id="3.30.450.20">
    <property type="entry name" value="PAS domain"/>
    <property type="match status" value="1"/>
</dbReference>
<evidence type="ECO:0000313" key="4">
    <source>
        <dbReference type="Proteomes" id="UP001253545"/>
    </source>
</evidence>
<dbReference type="PROSITE" id="PS50887">
    <property type="entry name" value="GGDEF"/>
    <property type="match status" value="1"/>
</dbReference>
<comment type="caution">
    <text evidence="3">The sequence shown here is derived from an EMBL/GenBank/DDBJ whole genome shotgun (WGS) entry which is preliminary data.</text>
</comment>
<dbReference type="InterPro" id="IPR011110">
    <property type="entry name" value="Reg_prop"/>
</dbReference>
<keyword evidence="4" id="KW-1185">Reference proteome</keyword>
<dbReference type="Pfam" id="PF00563">
    <property type="entry name" value="EAL"/>
    <property type="match status" value="1"/>
</dbReference>
<feature type="domain" description="EAL" evidence="1">
    <location>
        <begin position="1292"/>
        <end position="1545"/>
    </location>
</feature>
<name>A0ABU2ZNR8_9ALTE</name>
<dbReference type="InterPro" id="IPR043128">
    <property type="entry name" value="Rev_trsase/Diguanyl_cyclase"/>
</dbReference>
<dbReference type="PANTHER" id="PTHR44757:SF2">
    <property type="entry name" value="BIOFILM ARCHITECTURE MAINTENANCE PROTEIN MBAA"/>
    <property type="match status" value="1"/>
</dbReference>
<evidence type="ECO:0000259" key="2">
    <source>
        <dbReference type="PROSITE" id="PS50887"/>
    </source>
</evidence>
<dbReference type="SUPFAM" id="SSF141868">
    <property type="entry name" value="EAL domain-like"/>
    <property type="match status" value="1"/>
</dbReference>